<evidence type="ECO:0000256" key="1">
    <source>
        <dbReference type="ARBA" id="ARBA00007553"/>
    </source>
</evidence>
<dbReference type="InterPro" id="IPR002502">
    <property type="entry name" value="Amidase_domain"/>
</dbReference>
<dbReference type="SMART" id="SM00701">
    <property type="entry name" value="PGRP"/>
    <property type="match status" value="1"/>
</dbReference>
<evidence type="ECO:0000259" key="3">
    <source>
        <dbReference type="SMART" id="SM00701"/>
    </source>
</evidence>
<evidence type="ECO:0000313" key="4">
    <source>
        <dbReference type="EMBL" id="GAA3732902.1"/>
    </source>
</evidence>
<name>A0ABP7F970_9ACTN</name>
<evidence type="ECO:0000259" key="2">
    <source>
        <dbReference type="SMART" id="SM00644"/>
    </source>
</evidence>
<organism evidence="4 5">
    <name type="scientific">Salinactinospora qingdaonensis</name>
    <dbReference type="NCBI Taxonomy" id="702744"/>
    <lineage>
        <taxon>Bacteria</taxon>
        <taxon>Bacillati</taxon>
        <taxon>Actinomycetota</taxon>
        <taxon>Actinomycetes</taxon>
        <taxon>Streptosporangiales</taxon>
        <taxon>Nocardiopsidaceae</taxon>
        <taxon>Salinactinospora</taxon>
    </lineage>
</organism>
<dbReference type="PANTHER" id="PTHR11022:SF41">
    <property type="entry name" value="PEPTIDOGLYCAN-RECOGNITION PROTEIN LC-RELATED"/>
    <property type="match status" value="1"/>
</dbReference>
<comment type="caution">
    <text evidence="4">The sequence shown here is derived from an EMBL/GenBank/DDBJ whole genome shotgun (WGS) entry which is preliminary data.</text>
</comment>
<dbReference type="RefSeq" id="WP_344968510.1">
    <property type="nucleotide sequence ID" value="NZ_BAABDD010000004.1"/>
</dbReference>
<feature type="domain" description="N-acetylmuramoyl-L-alanine amidase" evidence="2">
    <location>
        <begin position="49"/>
        <end position="197"/>
    </location>
</feature>
<sequence>MTRRSVFRGAAVVAGGVLVGGAIEVGDASSAFAAGEPAIHHRGHWNARGAKYRATVLDKRPDHIVVHHTATTNSTDYSRYHAFRLSRAIQRYHMDHNGWSDVGQQLTISRGGHIMEGRNRSLLAIRRREHVVGAHTASHNSHTIGIENEGSYASATPPGALMVSLVETCAWLCYVYGLDPDHAIVGHRDYNFTSCPGDRLYSMLPEVRRSVRSRLAELQARVRQLAPVDIAVEHRPSHPGVPQNERRELYYHGPAVGEEEAPL</sequence>
<feature type="domain" description="Peptidoglycan recognition protein family" evidence="3">
    <location>
        <begin position="37"/>
        <end position="191"/>
    </location>
</feature>
<dbReference type="PANTHER" id="PTHR11022">
    <property type="entry name" value="PEPTIDOGLYCAN RECOGNITION PROTEIN"/>
    <property type="match status" value="1"/>
</dbReference>
<protein>
    <submittedName>
        <fullName evidence="4">Peptidoglycan recognition family protein</fullName>
    </submittedName>
</protein>
<comment type="similarity">
    <text evidence="1">Belongs to the N-acetylmuramoyl-L-alanine amidase 2 family.</text>
</comment>
<dbReference type="CDD" id="cd06583">
    <property type="entry name" value="PGRP"/>
    <property type="match status" value="1"/>
</dbReference>
<accession>A0ABP7F970</accession>
<dbReference type="InterPro" id="IPR015510">
    <property type="entry name" value="PGRP"/>
</dbReference>
<reference evidence="5" key="1">
    <citation type="journal article" date="2019" name="Int. J. Syst. Evol. Microbiol.">
        <title>The Global Catalogue of Microorganisms (GCM) 10K type strain sequencing project: providing services to taxonomists for standard genome sequencing and annotation.</title>
        <authorList>
            <consortium name="The Broad Institute Genomics Platform"/>
            <consortium name="The Broad Institute Genome Sequencing Center for Infectious Disease"/>
            <person name="Wu L."/>
            <person name="Ma J."/>
        </authorList>
    </citation>
    <scope>NUCLEOTIDE SEQUENCE [LARGE SCALE GENOMIC DNA]</scope>
    <source>
        <strain evidence="5">JCM 17137</strain>
    </source>
</reference>
<dbReference type="SUPFAM" id="SSF55846">
    <property type="entry name" value="N-acetylmuramoyl-L-alanine amidase-like"/>
    <property type="match status" value="1"/>
</dbReference>
<dbReference type="Pfam" id="PF01510">
    <property type="entry name" value="Amidase_2"/>
    <property type="match status" value="1"/>
</dbReference>
<dbReference type="Gene3D" id="3.40.80.10">
    <property type="entry name" value="Peptidoglycan recognition protein-like"/>
    <property type="match status" value="1"/>
</dbReference>
<keyword evidence="5" id="KW-1185">Reference proteome</keyword>
<proteinExistence type="inferred from homology"/>
<dbReference type="Proteomes" id="UP001500908">
    <property type="component" value="Unassembled WGS sequence"/>
</dbReference>
<dbReference type="EMBL" id="BAABDD010000004">
    <property type="protein sequence ID" value="GAA3732902.1"/>
    <property type="molecule type" value="Genomic_DNA"/>
</dbReference>
<evidence type="ECO:0000313" key="5">
    <source>
        <dbReference type="Proteomes" id="UP001500908"/>
    </source>
</evidence>
<gene>
    <name evidence="4" type="ORF">GCM10022402_11760</name>
</gene>
<dbReference type="InterPro" id="IPR036505">
    <property type="entry name" value="Amidase/PGRP_sf"/>
</dbReference>
<dbReference type="InterPro" id="IPR006619">
    <property type="entry name" value="PGRP_domain_met/bac"/>
</dbReference>
<dbReference type="SMART" id="SM00644">
    <property type="entry name" value="Ami_2"/>
    <property type="match status" value="1"/>
</dbReference>